<dbReference type="AlphaFoldDB" id="A0AA38TQ33"/>
<evidence type="ECO:0000313" key="1">
    <source>
        <dbReference type="EMBL" id="KAJ9564975.1"/>
    </source>
</evidence>
<organism evidence="1 2">
    <name type="scientific">Centaurea solstitialis</name>
    <name type="common">yellow star-thistle</name>
    <dbReference type="NCBI Taxonomy" id="347529"/>
    <lineage>
        <taxon>Eukaryota</taxon>
        <taxon>Viridiplantae</taxon>
        <taxon>Streptophyta</taxon>
        <taxon>Embryophyta</taxon>
        <taxon>Tracheophyta</taxon>
        <taxon>Spermatophyta</taxon>
        <taxon>Magnoliopsida</taxon>
        <taxon>eudicotyledons</taxon>
        <taxon>Gunneridae</taxon>
        <taxon>Pentapetalae</taxon>
        <taxon>asterids</taxon>
        <taxon>campanulids</taxon>
        <taxon>Asterales</taxon>
        <taxon>Asteraceae</taxon>
        <taxon>Carduoideae</taxon>
        <taxon>Cardueae</taxon>
        <taxon>Centaureinae</taxon>
        <taxon>Centaurea</taxon>
    </lineage>
</organism>
<dbReference type="Proteomes" id="UP001172457">
    <property type="component" value="Chromosome 1"/>
</dbReference>
<proteinExistence type="predicted"/>
<protein>
    <submittedName>
        <fullName evidence="1">Uncharacterized protein</fullName>
    </submittedName>
</protein>
<keyword evidence="2" id="KW-1185">Reference proteome</keyword>
<accession>A0AA38TQ33</accession>
<comment type="caution">
    <text evidence="1">The sequence shown here is derived from an EMBL/GenBank/DDBJ whole genome shotgun (WGS) entry which is preliminary data.</text>
</comment>
<dbReference type="EMBL" id="JARYMX010000001">
    <property type="protein sequence ID" value="KAJ9564975.1"/>
    <property type="molecule type" value="Genomic_DNA"/>
</dbReference>
<gene>
    <name evidence="1" type="ORF">OSB04_000941</name>
</gene>
<sequence length="185" mass="20827">MALATITTISPPRHLESESYSLQHASSWLRMNAGGMLSTCKSNGKWERPFPFGPLVGEEDSNPRHCGTGRSYLVKYLAKNSYLKGNGGVQRFPRAGRRLALECKGRRELDCKTHPSKPPQKKWTTEEEVTLVKAWINESENPITGIVQRFSIYSHICSLILEVNRAVVLRATWVALVQNTPPTEY</sequence>
<name>A0AA38TQ33_9ASTR</name>
<reference evidence="1" key="1">
    <citation type="submission" date="2023-03" db="EMBL/GenBank/DDBJ databases">
        <title>Chromosome-scale reference genome and RAD-based genetic map of yellow starthistle (Centaurea solstitialis) reveal putative structural variation and QTLs associated with invader traits.</title>
        <authorList>
            <person name="Reatini B."/>
            <person name="Cang F.A."/>
            <person name="Jiang Q."/>
            <person name="Mckibben M.T.W."/>
            <person name="Barker M.S."/>
            <person name="Rieseberg L.H."/>
            <person name="Dlugosch K.M."/>
        </authorList>
    </citation>
    <scope>NUCLEOTIDE SEQUENCE</scope>
    <source>
        <strain evidence="1">CAN-66</strain>
        <tissue evidence="1">Leaf</tissue>
    </source>
</reference>
<evidence type="ECO:0000313" key="2">
    <source>
        <dbReference type="Proteomes" id="UP001172457"/>
    </source>
</evidence>